<keyword evidence="1" id="KW-0472">Membrane</keyword>
<evidence type="ECO:0000256" key="1">
    <source>
        <dbReference type="SAM" id="Phobius"/>
    </source>
</evidence>
<proteinExistence type="predicted"/>
<gene>
    <name evidence="2" type="ORF">OLEA9_A013373</name>
</gene>
<sequence>AAAMLDLLNLWWLWSDFRMVAVVWGDGAGGGGFRDFVVVLWLCCIGLWCLVL</sequence>
<feature type="transmembrane region" description="Helical" evidence="1">
    <location>
        <begin position="33"/>
        <end position="51"/>
    </location>
</feature>
<evidence type="ECO:0000313" key="3">
    <source>
        <dbReference type="Proteomes" id="UP000594638"/>
    </source>
</evidence>
<organism evidence="2 3">
    <name type="scientific">Olea europaea subsp. europaea</name>
    <dbReference type="NCBI Taxonomy" id="158383"/>
    <lineage>
        <taxon>Eukaryota</taxon>
        <taxon>Viridiplantae</taxon>
        <taxon>Streptophyta</taxon>
        <taxon>Embryophyta</taxon>
        <taxon>Tracheophyta</taxon>
        <taxon>Spermatophyta</taxon>
        <taxon>Magnoliopsida</taxon>
        <taxon>eudicotyledons</taxon>
        <taxon>Gunneridae</taxon>
        <taxon>Pentapetalae</taxon>
        <taxon>asterids</taxon>
        <taxon>lamiids</taxon>
        <taxon>Lamiales</taxon>
        <taxon>Oleaceae</taxon>
        <taxon>Oleeae</taxon>
        <taxon>Olea</taxon>
    </lineage>
</organism>
<evidence type="ECO:0000313" key="2">
    <source>
        <dbReference type="EMBL" id="CAA2986621.1"/>
    </source>
</evidence>
<dbReference type="AlphaFoldDB" id="A0A8S0S375"/>
<feature type="non-terminal residue" evidence="2">
    <location>
        <position position="1"/>
    </location>
</feature>
<name>A0A8S0S375_OLEEU</name>
<dbReference type="EMBL" id="CACTIH010003876">
    <property type="protein sequence ID" value="CAA2986621.1"/>
    <property type="molecule type" value="Genomic_DNA"/>
</dbReference>
<protein>
    <submittedName>
        <fullName evidence="2">Uncharacterized protein</fullName>
    </submittedName>
</protein>
<keyword evidence="1" id="KW-1133">Transmembrane helix</keyword>
<dbReference type="Gramene" id="OE9A013373T1">
    <property type="protein sequence ID" value="OE9A013373C1"/>
    <property type="gene ID" value="OE9A013373"/>
</dbReference>
<accession>A0A8S0S375</accession>
<reference evidence="2 3" key="1">
    <citation type="submission" date="2019-12" db="EMBL/GenBank/DDBJ databases">
        <authorList>
            <person name="Alioto T."/>
            <person name="Alioto T."/>
            <person name="Gomez Garrido J."/>
        </authorList>
    </citation>
    <scope>NUCLEOTIDE SEQUENCE [LARGE SCALE GENOMIC DNA]</scope>
</reference>
<comment type="caution">
    <text evidence="2">The sequence shown here is derived from an EMBL/GenBank/DDBJ whole genome shotgun (WGS) entry which is preliminary data.</text>
</comment>
<dbReference type="Proteomes" id="UP000594638">
    <property type="component" value="Unassembled WGS sequence"/>
</dbReference>
<keyword evidence="3" id="KW-1185">Reference proteome</keyword>
<keyword evidence="1" id="KW-0812">Transmembrane</keyword>